<dbReference type="Proteomes" id="UP000293296">
    <property type="component" value="Chromosome"/>
</dbReference>
<dbReference type="NCBIfam" id="TIGR00278">
    <property type="entry name" value="membrane protein insertion efficiency factor YidD"/>
    <property type="match status" value="1"/>
</dbReference>
<name>A0A4P6HI64_9BACT</name>
<evidence type="ECO:0000313" key="2">
    <source>
        <dbReference type="EMBL" id="QAZ66841.1"/>
    </source>
</evidence>
<evidence type="ECO:0000256" key="1">
    <source>
        <dbReference type="HAMAP-Rule" id="MF_00386"/>
    </source>
</evidence>
<keyword evidence="1" id="KW-1003">Cell membrane</keyword>
<keyword evidence="3" id="KW-1185">Reference proteome</keyword>
<dbReference type="PANTHER" id="PTHR33383">
    <property type="entry name" value="MEMBRANE PROTEIN INSERTION EFFICIENCY FACTOR-RELATED"/>
    <property type="match status" value="1"/>
</dbReference>
<dbReference type="OrthoDB" id="9801753at2"/>
<organism evidence="2 3">
    <name type="scientific">Solidesulfovibrio carbinolicus</name>
    <dbReference type="NCBI Taxonomy" id="296842"/>
    <lineage>
        <taxon>Bacteria</taxon>
        <taxon>Pseudomonadati</taxon>
        <taxon>Thermodesulfobacteriota</taxon>
        <taxon>Desulfovibrionia</taxon>
        <taxon>Desulfovibrionales</taxon>
        <taxon>Desulfovibrionaceae</taxon>
        <taxon>Solidesulfovibrio</taxon>
    </lineage>
</organism>
<dbReference type="SMART" id="SM01234">
    <property type="entry name" value="Haemolytic"/>
    <property type="match status" value="1"/>
</dbReference>
<sequence>MRRAVIWALKCYQLAISPLKPACCRFAPSCSAYAVEAVERFGVARGGLLALWRLLRCHPLARGGYDPVPAVLPHLLRAPWRASP</sequence>
<dbReference type="GO" id="GO:0005886">
    <property type="term" value="C:plasma membrane"/>
    <property type="evidence" value="ECO:0007669"/>
    <property type="project" value="UniProtKB-SubCell"/>
</dbReference>
<dbReference type="HAMAP" id="MF_00386">
    <property type="entry name" value="UPF0161_YidD"/>
    <property type="match status" value="1"/>
</dbReference>
<comment type="function">
    <text evidence="1">Could be involved in insertion of integral membrane proteins into the membrane.</text>
</comment>
<accession>A0A4P6HI64</accession>
<dbReference type="Pfam" id="PF01809">
    <property type="entry name" value="YidD"/>
    <property type="match status" value="1"/>
</dbReference>
<dbReference type="KEGG" id="dcb:C3Y92_06140"/>
<dbReference type="InterPro" id="IPR002696">
    <property type="entry name" value="Membr_insert_effic_factor_YidD"/>
</dbReference>
<proteinExistence type="inferred from homology"/>
<reference evidence="2 3" key="1">
    <citation type="submission" date="2018-02" db="EMBL/GenBank/DDBJ databases">
        <title>Genome sequence of Desulfovibrio carbinolicus DSM 3852.</title>
        <authorList>
            <person name="Wilbanks E."/>
            <person name="Skennerton C.T."/>
            <person name="Orphan V.J."/>
        </authorList>
    </citation>
    <scope>NUCLEOTIDE SEQUENCE [LARGE SCALE GENOMIC DNA]</scope>
    <source>
        <strain evidence="2 3">DSM 3852</strain>
    </source>
</reference>
<comment type="subcellular location">
    <subcellularLocation>
        <location evidence="1">Cell membrane</location>
        <topology evidence="1">Peripheral membrane protein</topology>
        <orientation evidence="1">Cytoplasmic side</orientation>
    </subcellularLocation>
</comment>
<dbReference type="RefSeq" id="WP_129350717.1">
    <property type="nucleotide sequence ID" value="NZ_CP026538.1"/>
</dbReference>
<protein>
    <recommendedName>
        <fullName evidence="1">Putative membrane protein insertion efficiency factor</fullName>
    </recommendedName>
</protein>
<dbReference type="EMBL" id="CP026538">
    <property type="protein sequence ID" value="QAZ66841.1"/>
    <property type="molecule type" value="Genomic_DNA"/>
</dbReference>
<keyword evidence="1" id="KW-0472">Membrane</keyword>
<gene>
    <name evidence="2" type="ORF">C3Y92_06140</name>
</gene>
<comment type="similarity">
    <text evidence="1">Belongs to the UPF0161 family.</text>
</comment>
<evidence type="ECO:0000313" key="3">
    <source>
        <dbReference type="Proteomes" id="UP000293296"/>
    </source>
</evidence>
<dbReference type="PANTHER" id="PTHR33383:SF1">
    <property type="entry name" value="MEMBRANE PROTEIN INSERTION EFFICIENCY FACTOR-RELATED"/>
    <property type="match status" value="1"/>
</dbReference>
<dbReference type="AlphaFoldDB" id="A0A4P6HI64"/>